<feature type="transmembrane region" description="Helical" evidence="1">
    <location>
        <begin position="43"/>
        <end position="59"/>
    </location>
</feature>
<dbReference type="PANTHER" id="PTHR40547:SF1">
    <property type="entry name" value="SLL0298 PROTEIN"/>
    <property type="match status" value="1"/>
</dbReference>
<dbReference type="EMBL" id="JACHHO010000001">
    <property type="protein sequence ID" value="MBB5203688.1"/>
    <property type="molecule type" value="Genomic_DNA"/>
</dbReference>
<protein>
    <recommendedName>
        <fullName evidence="2">DUF2062 domain-containing protein</fullName>
    </recommendedName>
</protein>
<reference evidence="3 4" key="1">
    <citation type="submission" date="2020-08" db="EMBL/GenBank/DDBJ databases">
        <title>Genomic Encyclopedia of Type Strains, Phase IV (KMG-IV): sequencing the most valuable type-strain genomes for metagenomic binning, comparative biology and taxonomic classification.</title>
        <authorList>
            <person name="Goeker M."/>
        </authorList>
    </citation>
    <scope>NUCLEOTIDE SEQUENCE [LARGE SCALE GENOMIC DNA]</scope>
    <source>
        <strain evidence="3 4">DSM 23958</strain>
    </source>
</reference>
<dbReference type="PANTHER" id="PTHR40547">
    <property type="entry name" value="SLL0298 PROTEIN"/>
    <property type="match status" value="1"/>
</dbReference>
<feature type="domain" description="DUF2062" evidence="2">
    <location>
        <begin position="24"/>
        <end position="172"/>
    </location>
</feature>
<keyword evidence="1" id="KW-0472">Membrane</keyword>
<feature type="transmembrane region" description="Helical" evidence="1">
    <location>
        <begin position="143"/>
        <end position="170"/>
    </location>
</feature>
<evidence type="ECO:0000313" key="3">
    <source>
        <dbReference type="EMBL" id="MBB5203688.1"/>
    </source>
</evidence>
<dbReference type="Proteomes" id="UP000554837">
    <property type="component" value="Unassembled WGS sequence"/>
</dbReference>
<accession>A0A840S2Q9</accession>
<name>A0A840S2Q9_9BURK</name>
<comment type="caution">
    <text evidence="3">The sequence shown here is derived from an EMBL/GenBank/DDBJ whole genome shotgun (WGS) entry which is preliminary data.</text>
</comment>
<keyword evidence="1" id="KW-0812">Transmembrane</keyword>
<keyword evidence="1" id="KW-1133">Transmembrane helix</keyword>
<gene>
    <name evidence="3" type="ORF">HNQ51_000981</name>
</gene>
<dbReference type="Pfam" id="PF09835">
    <property type="entry name" value="DUF2062"/>
    <property type="match status" value="1"/>
</dbReference>
<evidence type="ECO:0000259" key="2">
    <source>
        <dbReference type="Pfam" id="PF09835"/>
    </source>
</evidence>
<evidence type="ECO:0000256" key="1">
    <source>
        <dbReference type="SAM" id="Phobius"/>
    </source>
</evidence>
<evidence type="ECO:0000313" key="4">
    <source>
        <dbReference type="Proteomes" id="UP000554837"/>
    </source>
</evidence>
<dbReference type="InterPro" id="IPR018639">
    <property type="entry name" value="DUF2062"/>
</dbReference>
<proteinExistence type="predicted"/>
<dbReference type="AlphaFoldDB" id="A0A840S2Q9"/>
<sequence length="188" mass="20641">MPATRFARRILPSPERLSQIQGLRWLGQYLQPRPWLWVAHRRRVAWGVAIGLAVGVIPLPLQMVLAAICALAFRCNVAAAVAATWLTNPFTMLPIWGLALWLGGLVVGDGGAGAAPAVLALDWSAPATWWPALSAWVLAMGPAWLVGMPLAALVLGAAAYLTVYLLWWGVIRLERWRRLRERAARPRS</sequence>
<keyword evidence="4" id="KW-1185">Reference proteome</keyword>
<organism evidence="3 4">
    <name type="scientific">Inhella inkyongensis</name>
    <dbReference type="NCBI Taxonomy" id="392593"/>
    <lineage>
        <taxon>Bacteria</taxon>
        <taxon>Pseudomonadati</taxon>
        <taxon>Pseudomonadota</taxon>
        <taxon>Betaproteobacteria</taxon>
        <taxon>Burkholderiales</taxon>
        <taxon>Sphaerotilaceae</taxon>
        <taxon>Inhella</taxon>
    </lineage>
</organism>
<dbReference type="RefSeq" id="WP_175423664.1">
    <property type="nucleotide sequence ID" value="NZ_CP040709.1"/>
</dbReference>